<keyword evidence="2" id="KW-1185">Reference proteome</keyword>
<sequence>MSTLTLISSEDPFETVVAKAEAAVRAGFIADYLAATDAIDRAYIAYQVALYDEANPDELPLMDEIRGLHLPAAA</sequence>
<protein>
    <submittedName>
        <fullName evidence="1">Uncharacterized protein</fullName>
    </submittedName>
</protein>
<reference evidence="1 2" key="1">
    <citation type="submission" date="2022-01" db="EMBL/GenBank/DDBJ databases">
        <title>Draft Genome Sequences of Seven Type Strains of the Genus Streptomyces.</title>
        <authorList>
            <person name="Aziz S."/>
            <person name="Coretto E."/>
            <person name="Chronakova A."/>
            <person name="Sproer C."/>
            <person name="Huber K."/>
            <person name="Nouioui I."/>
            <person name="Gross H."/>
        </authorList>
    </citation>
    <scope>NUCLEOTIDE SEQUENCE [LARGE SCALE GENOMIC DNA]</scope>
    <source>
        <strain evidence="1 2">DSM 41685</strain>
    </source>
</reference>
<accession>A0ABS9J818</accession>
<evidence type="ECO:0000313" key="2">
    <source>
        <dbReference type="Proteomes" id="UP001299012"/>
    </source>
</evidence>
<gene>
    <name evidence="1" type="ORF">L0F81_00150</name>
</gene>
<proteinExistence type="predicted"/>
<dbReference type="Proteomes" id="UP001299012">
    <property type="component" value="Unassembled WGS sequence"/>
</dbReference>
<name>A0ABS9J818_9ACTN</name>
<organism evidence="1 2">
    <name type="scientific">Streptomyces tricolor</name>
    <dbReference type="NCBI Taxonomy" id="68277"/>
    <lineage>
        <taxon>Bacteria</taxon>
        <taxon>Bacillati</taxon>
        <taxon>Actinomycetota</taxon>
        <taxon>Actinomycetes</taxon>
        <taxon>Kitasatosporales</taxon>
        <taxon>Streptomycetaceae</taxon>
        <taxon>Streptomyces</taxon>
        <taxon>Streptomyces violaceoruber group</taxon>
    </lineage>
</organism>
<dbReference type="RefSeq" id="WP_086698281.1">
    <property type="nucleotide sequence ID" value="NZ_JAKKZF010000001.1"/>
</dbReference>
<comment type="caution">
    <text evidence="1">The sequence shown here is derived from an EMBL/GenBank/DDBJ whole genome shotgun (WGS) entry which is preliminary data.</text>
</comment>
<dbReference type="EMBL" id="JAKKZF010000001">
    <property type="protein sequence ID" value="MCG0061710.1"/>
    <property type="molecule type" value="Genomic_DNA"/>
</dbReference>
<evidence type="ECO:0000313" key="1">
    <source>
        <dbReference type="EMBL" id="MCG0061710.1"/>
    </source>
</evidence>